<reference evidence="5 6" key="1">
    <citation type="journal article" date="2015" name="Fungal Genet. Biol.">
        <title>Evolution of novel wood decay mechanisms in Agaricales revealed by the genome sequences of Fistulina hepatica and Cylindrobasidium torrendii.</title>
        <authorList>
            <person name="Floudas D."/>
            <person name="Held B.W."/>
            <person name="Riley R."/>
            <person name="Nagy L.G."/>
            <person name="Koehler G."/>
            <person name="Ransdell A.S."/>
            <person name="Younus H."/>
            <person name="Chow J."/>
            <person name="Chiniquy J."/>
            <person name="Lipzen A."/>
            <person name="Tritt A."/>
            <person name="Sun H."/>
            <person name="Haridas S."/>
            <person name="LaButti K."/>
            <person name="Ohm R.A."/>
            <person name="Kues U."/>
            <person name="Blanchette R.A."/>
            <person name="Grigoriev I.V."/>
            <person name="Minto R.E."/>
            <person name="Hibbett D.S."/>
        </authorList>
    </citation>
    <scope>NUCLEOTIDE SEQUENCE [LARGE SCALE GENOMIC DNA]</scope>
    <source>
        <strain evidence="5 6">FP15055 ss-10</strain>
    </source>
</reference>
<feature type="compositionally biased region" description="Basic and acidic residues" evidence="2">
    <location>
        <begin position="308"/>
        <end position="325"/>
    </location>
</feature>
<name>A0A0D7BIC2_9AGAR</name>
<evidence type="ECO:0000259" key="3">
    <source>
        <dbReference type="Pfam" id="PF08729"/>
    </source>
</evidence>
<keyword evidence="1" id="KW-0597">Phosphoprotein</keyword>
<protein>
    <recommendedName>
        <fullName evidence="7">Ubinuclein middle domain-containing protein</fullName>
    </recommendedName>
</protein>
<feature type="region of interest" description="Disordered" evidence="2">
    <location>
        <begin position="284"/>
        <end position="325"/>
    </location>
</feature>
<dbReference type="Proteomes" id="UP000054007">
    <property type="component" value="Unassembled WGS sequence"/>
</dbReference>
<dbReference type="OrthoDB" id="5576775at2759"/>
<accession>A0A0D7BIC2</accession>
<evidence type="ECO:0008006" key="7">
    <source>
        <dbReference type="Google" id="ProtNLM"/>
    </source>
</evidence>
<dbReference type="InterPro" id="IPR026947">
    <property type="entry name" value="UBN_middle_dom"/>
</dbReference>
<feature type="compositionally biased region" description="Acidic residues" evidence="2">
    <location>
        <begin position="9"/>
        <end position="22"/>
    </location>
</feature>
<evidence type="ECO:0000313" key="6">
    <source>
        <dbReference type="Proteomes" id="UP000054007"/>
    </source>
</evidence>
<feature type="domain" description="Ubinuclein middle" evidence="4">
    <location>
        <begin position="159"/>
        <end position="395"/>
    </location>
</feature>
<dbReference type="EMBL" id="KN880484">
    <property type="protein sequence ID" value="KIY69401.1"/>
    <property type="molecule type" value="Genomic_DNA"/>
</dbReference>
<feature type="region of interest" description="Disordered" evidence="2">
    <location>
        <begin position="1"/>
        <end position="39"/>
    </location>
</feature>
<dbReference type="STRING" id="1314674.A0A0D7BIC2"/>
<feature type="domain" description="Hpc2-related" evidence="3">
    <location>
        <begin position="31"/>
        <end position="78"/>
    </location>
</feature>
<dbReference type="InterPro" id="IPR014840">
    <property type="entry name" value="HRD"/>
</dbReference>
<evidence type="ECO:0000313" key="5">
    <source>
        <dbReference type="EMBL" id="KIY69401.1"/>
    </source>
</evidence>
<dbReference type="Pfam" id="PF08729">
    <property type="entry name" value="HUN"/>
    <property type="match status" value="1"/>
</dbReference>
<gene>
    <name evidence="5" type="ORF">CYLTODRAFT_372680</name>
</gene>
<evidence type="ECO:0000259" key="4">
    <source>
        <dbReference type="Pfam" id="PF14075"/>
    </source>
</evidence>
<dbReference type="Pfam" id="PF14075">
    <property type="entry name" value="UBN_AB"/>
    <property type="match status" value="1"/>
</dbReference>
<dbReference type="AlphaFoldDB" id="A0A0D7BIC2"/>
<proteinExistence type="predicted"/>
<keyword evidence="6" id="KW-1185">Reference proteome</keyword>
<evidence type="ECO:0000256" key="1">
    <source>
        <dbReference type="ARBA" id="ARBA00022553"/>
    </source>
</evidence>
<evidence type="ECO:0000256" key="2">
    <source>
        <dbReference type="SAM" id="MobiDB-lite"/>
    </source>
</evidence>
<sequence>MPDVRPEQDTSESESDDDEPESPDGMTAIGKRKKRKNMQQEYYDINDPFIDDSELAIDDRKFIAETKQKGFYVSSGQVALVKEKEKPVSAKPRIKLSSNPIAVTTAPPRGTRDTPIAVDAVEDDDPEQSISVGSKRKRYVTVVEPDGKRRKIMEIASAHPAVRAALEELQAAIAREDWTTKGKFPPTIKPILAKAALLAIEHDEYDDDFFNLMPTLFPYNKFTMTKLIKRTIFADHTKLLQQRQDKLLLDLAQHAKEGFKKAEEYWEHTVVLWDRRRLAKKEAGGAGVEGAASDTPMPSTRPPTPQGGDDKDADAAAVEKDAEPPQKKYRLTDQLKGIIWELVILSNECCRLENEKNGLEGSVVTLSEQGQRKGLYQRIVAAFPEGWMNSSIVSREVSAIKKRIERDEELRINAQ</sequence>
<organism evidence="5 6">
    <name type="scientific">Cylindrobasidium torrendii FP15055 ss-10</name>
    <dbReference type="NCBI Taxonomy" id="1314674"/>
    <lineage>
        <taxon>Eukaryota</taxon>
        <taxon>Fungi</taxon>
        <taxon>Dikarya</taxon>
        <taxon>Basidiomycota</taxon>
        <taxon>Agaricomycotina</taxon>
        <taxon>Agaricomycetes</taxon>
        <taxon>Agaricomycetidae</taxon>
        <taxon>Agaricales</taxon>
        <taxon>Marasmiineae</taxon>
        <taxon>Physalacriaceae</taxon>
        <taxon>Cylindrobasidium</taxon>
    </lineage>
</organism>